<dbReference type="Gramene" id="ONIVA07G09210.1">
    <property type="protein sequence ID" value="ONIVA07G09210.1"/>
    <property type="gene ID" value="ONIVA07G09210"/>
</dbReference>
<keyword evidence="3" id="KW-1185">Reference proteome</keyword>
<dbReference type="AlphaFoldDB" id="A0A0E0HZB0"/>
<dbReference type="Proteomes" id="UP000006591">
    <property type="component" value="Chromosome 7"/>
</dbReference>
<feature type="region of interest" description="Disordered" evidence="1">
    <location>
        <begin position="25"/>
        <end position="59"/>
    </location>
</feature>
<feature type="region of interest" description="Disordered" evidence="1">
    <location>
        <begin position="157"/>
        <end position="180"/>
    </location>
</feature>
<evidence type="ECO:0000313" key="3">
    <source>
        <dbReference type="Proteomes" id="UP000006591"/>
    </source>
</evidence>
<reference evidence="2" key="1">
    <citation type="submission" date="2015-04" db="UniProtKB">
        <authorList>
            <consortium name="EnsemblPlants"/>
        </authorList>
    </citation>
    <scope>IDENTIFICATION</scope>
    <source>
        <strain evidence="2">SL10</strain>
    </source>
</reference>
<dbReference type="HOGENOM" id="CLU_1296174_0_0_1"/>
<reference evidence="2" key="2">
    <citation type="submission" date="2018-04" db="EMBL/GenBank/DDBJ databases">
        <title>OnivRS2 (Oryza nivara Reference Sequence Version 2).</title>
        <authorList>
            <person name="Zhang J."/>
            <person name="Kudrna D."/>
            <person name="Lee S."/>
            <person name="Talag J."/>
            <person name="Rajasekar S."/>
            <person name="Welchert J."/>
            <person name="Hsing Y.-I."/>
            <person name="Wing R.A."/>
        </authorList>
    </citation>
    <scope>NUCLEOTIDE SEQUENCE [LARGE SCALE GENOMIC DNA]</scope>
    <source>
        <strain evidence="2">SL10</strain>
    </source>
</reference>
<evidence type="ECO:0000313" key="2">
    <source>
        <dbReference type="EnsemblPlants" id="ONIVA07G09210.1"/>
    </source>
</evidence>
<sequence>MRSLVYSGCRLHSSKFHPIWCSGSSGTRTSPSLLRSAHRVPPSGSRRRSDRCRPSQAEPSRQHILLEVLLKTLQESQAMAQQVRRSATVFFTSGRRRHCRFRLLRRLSRRRSPRRFLPPPSRYTSRCRQPSFASLVLLLDQAKPSRRANIFSLKSSSKPFKNPRQWRSKCGDRPPSSSPPVAVAIVDSASSAIAVHPEVLAAAEPLHEPPSST</sequence>
<dbReference type="EnsemblPlants" id="ONIVA07G09210.1">
    <property type="protein sequence ID" value="ONIVA07G09210.1"/>
    <property type="gene ID" value="ONIVA07G09210"/>
</dbReference>
<organism evidence="2">
    <name type="scientific">Oryza nivara</name>
    <name type="common">Indian wild rice</name>
    <name type="synonym">Oryza sativa f. spontanea</name>
    <dbReference type="NCBI Taxonomy" id="4536"/>
    <lineage>
        <taxon>Eukaryota</taxon>
        <taxon>Viridiplantae</taxon>
        <taxon>Streptophyta</taxon>
        <taxon>Embryophyta</taxon>
        <taxon>Tracheophyta</taxon>
        <taxon>Spermatophyta</taxon>
        <taxon>Magnoliopsida</taxon>
        <taxon>Liliopsida</taxon>
        <taxon>Poales</taxon>
        <taxon>Poaceae</taxon>
        <taxon>BOP clade</taxon>
        <taxon>Oryzoideae</taxon>
        <taxon>Oryzeae</taxon>
        <taxon>Oryzinae</taxon>
        <taxon>Oryza</taxon>
    </lineage>
</organism>
<evidence type="ECO:0000256" key="1">
    <source>
        <dbReference type="SAM" id="MobiDB-lite"/>
    </source>
</evidence>
<name>A0A0E0HZB0_ORYNI</name>
<proteinExistence type="predicted"/>
<accession>A0A0E0HZB0</accession>
<protein>
    <submittedName>
        <fullName evidence="2">Uncharacterized protein</fullName>
    </submittedName>
</protein>